<sequence length="393" mass="42841">MNAERYQVVIVGAGLVGAAVALALGRKGLRVALVERQPPQPPNELWDTRIYAISPSSQRFLKSIGAWQLMDTSRIQPIFRMDVAGDATGAVRFDAYESGVPYLACIVENGRLQHALWQALLADGNVELFCPDVITSFEWDDPYSKLTLANGRLLETELVVGADGAASRIREWANLSSTLTPYGQSGVVANFECERPHRGTAYEWFLDGDILAWLPLAGHRDPLAGNRLSMVWSTQPADAEVLLGLDAIALADRVRHAGHDQLGALRLLTPAAAFPLHLIKVQTPVAPGVALIGDAAHGVHPLAGQGVNLGFGDAESLCEVLAQQHRHTRCGDVRVLNTYARQRAEPVQRMQTLTHGLHHLFADDRAAWLRNAGMQCINRFPPLKSALVREAMS</sequence>
<dbReference type="InterPro" id="IPR051205">
    <property type="entry name" value="UbiH/COQ6_monooxygenase"/>
</dbReference>
<comment type="cofactor">
    <cofactor evidence="1">
        <name>FAD</name>
        <dbReference type="ChEBI" id="CHEBI:57692"/>
    </cofactor>
</comment>
<evidence type="ECO:0000259" key="9">
    <source>
        <dbReference type="Pfam" id="PF01494"/>
    </source>
</evidence>
<dbReference type="PANTHER" id="PTHR43876">
    <property type="entry name" value="UBIQUINONE BIOSYNTHESIS MONOOXYGENASE COQ6, MITOCHONDRIAL"/>
    <property type="match status" value="1"/>
</dbReference>
<comment type="caution">
    <text evidence="10">The sequence shown here is derived from an EMBL/GenBank/DDBJ whole genome shotgun (WGS) entry which is preliminary data.</text>
</comment>
<evidence type="ECO:0000256" key="5">
    <source>
        <dbReference type="ARBA" id="ARBA00022827"/>
    </source>
</evidence>
<dbReference type="PANTHER" id="PTHR43876:SF7">
    <property type="entry name" value="UBIQUINONE BIOSYNTHESIS MONOOXYGENASE COQ6, MITOCHONDRIAL"/>
    <property type="match status" value="1"/>
</dbReference>
<dbReference type="NCBIfam" id="TIGR01988">
    <property type="entry name" value="Ubi-OHases"/>
    <property type="match status" value="1"/>
</dbReference>
<keyword evidence="8" id="KW-0812">Transmembrane</keyword>
<dbReference type="UniPathway" id="UPA00232"/>
<keyword evidence="8" id="KW-0472">Membrane</keyword>
<evidence type="ECO:0000313" key="10">
    <source>
        <dbReference type="EMBL" id="NDP47205.1"/>
    </source>
</evidence>
<dbReference type="InterPro" id="IPR036188">
    <property type="entry name" value="FAD/NAD-bd_sf"/>
</dbReference>
<dbReference type="InterPro" id="IPR002938">
    <property type="entry name" value="FAD-bd"/>
</dbReference>
<dbReference type="GO" id="GO:0016705">
    <property type="term" value="F:oxidoreductase activity, acting on paired donors, with incorporation or reduction of molecular oxygen"/>
    <property type="evidence" value="ECO:0007669"/>
    <property type="project" value="InterPro"/>
</dbReference>
<dbReference type="InterPro" id="IPR010971">
    <property type="entry name" value="UbiH/COQ6"/>
</dbReference>
<evidence type="ECO:0000256" key="2">
    <source>
        <dbReference type="ARBA" id="ARBA00004749"/>
    </source>
</evidence>
<comment type="similarity">
    <text evidence="3">Belongs to the UbiH/COQ6 family.</text>
</comment>
<proteinExistence type="inferred from homology"/>
<keyword evidence="6" id="KW-0560">Oxidoreductase</keyword>
<name>A0A7C9NT71_9PROT</name>
<protein>
    <submittedName>
        <fullName evidence="10">UbiH/UbiF family hydroxylase</fullName>
    </submittedName>
</protein>
<reference evidence="10 11" key="1">
    <citation type="submission" date="2019-09" db="EMBL/GenBank/DDBJ databases">
        <title>H2 Metabolism Revealed by Metagenomic Analysis in Subglacial Sediment of East Antarctica.</title>
        <authorList>
            <person name="Yang Z."/>
            <person name="Zhang Y."/>
            <person name="Lv Y."/>
            <person name="Yan W."/>
            <person name="Xiao X."/>
            <person name="Sun B."/>
            <person name="Ma H."/>
        </authorList>
    </citation>
    <scope>NUCLEOTIDE SEQUENCE [LARGE SCALE GENOMIC DNA]</scope>
    <source>
        <strain evidence="10">Bin2_2</strain>
    </source>
</reference>
<accession>A0A7C9NT71</accession>
<dbReference type="Pfam" id="PF01494">
    <property type="entry name" value="FAD_binding_3"/>
    <property type="match status" value="1"/>
</dbReference>
<keyword evidence="5" id="KW-0274">FAD</keyword>
<evidence type="ECO:0000256" key="8">
    <source>
        <dbReference type="SAM" id="Phobius"/>
    </source>
</evidence>
<dbReference type="NCBIfam" id="NF005788">
    <property type="entry name" value="PRK07608.1-3"/>
    <property type="match status" value="1"/>
</dbReference>
<keyword evidence="4" id="KW-0285">Flavoprotein</keyword>
<comment type="pathway">
    <text evidence="2">Cofactor biosynthesis; ubiquinone biosynthesis.</text>
</comment>
<gene>
    <name evidence="10" type="ORF">GZ085_02220</name>
</gene>
<evidence type="ECO:0000256" key="3">
    <source>
        <dbReference type="ARBA" id="ARBA00005349"/>
    </source>
</evidence>
<keyword evidence="8" id="KW-1133">Transmembrane helix</keyword>
<dbReference type="EMBL" id="JAAFGW010000018">
    <property type="protein sequence ID" value="NDP47205.1"/>
    <property type="molecule type" value="Genomic_DNA"/>
</dbReference>
<dbReference type="GO" id="GO:0006744">
    <property type="term" value="P:ubiquinone biosynthetic process"/>
    <property type="evidence" value="ECO:0007669"/>
    <property type="project" value="UniProtKB-UniPathway"/>
</dbReference>
<evidence type="ECO:0000256" key="1">
    <source>
        <dbReference type="ARBA" id="ARBA00001974"/>
    </source>
</evidence>
<dbReference type="PROSITE" id="PS01304">
    <property type="entry name" value="UBIH"/>
    <property type="match status" value="1"/>
</dbReference>
<dbReference type="GO" id="GO:0071949">
    <property type="term" value="F:FAD binding"/>
    <property type="evidence" value="ECO:0007669"/>
    <property type="project" value="InterPro"/>
</dbReference>
<evidence type="ECO:0000256" key="4">
    <source>
        <dbReference type="ARBA" id="ARBA00022630"/>
    </source>
</evidence>
<feature type="transmembrane region" description="Helical" evidence="8">
    <location>
        <begin position="6"/>
        <end position="24"/>
    </location>
</feature>
<evidence type="ECO:0000313" key="11">
    <source>
        <dbReference type="Proteomes" id="UP000483432"/>
    </source>
</evidence>
<dbReference type="Proteomes" id="UP000483432">
    <property type="component" value="Unassembled WGS sequence"/>
</dbReference>
<feature type="domain" description="FAD-binding" evidence="9">
    <location>
        <begin position="6"/>
        <end position="350"/>
    </location>
</feature>
<organism evidence="10 11">
    <name type="scientific">Sulfuriferula multivorans</name>
    <dbReference type="NCBI Taxonomy" id="1559896"/>
    <lineage>
        <taxon>Bacteria</taxon>
        <taxon>Pseudomonadati</taxon>
        <taxon>Pseudomonadota</taxon>
        <taxon>Betaproteobacteria</taxon>
        <taxon>Nitrosomonadales</taxon>
        <taxon>Sulfuricellaceae</taxon>
        <taxon>Sulfuriferula</taxon>
    </lineage>
</organism>
<dbReference type="PRINTS" id="PR00420">
    <property type="entry name" value="RNGMNOXGNASE"/>
</dbReference>
<evidence type="ECO:0000256" key="7">
    <source>
        <dbReference type="ARBA" id="ARBA00023033"/>
    </source>
</evidence>
<dbReference type="GO" id="GO:0004497">
    <property type="term" value="F:monooxygenase activity"/>
    <property type="evidence" value="ECO:0007669"/>
    <property type="project" value="UniProtKB-KW"/>
</dbReference>
<dbReference type="SUPFAM" id="SSF51905">
    <property type="entry name" value="FAD/NAD(P)-binding domain"/>
    <property type="match status" value="1"/>
</dbReference>
<dbReference type="AlphaFoldDB" id="A0A7C9NT71"/>
<dbReference type="InterPro" id="IPR018168">
    <property type="entry name" value="Ubi_Hdrlase_CS"/>
</dbReference>
<evidence type="ECO:0000256" key="6">
    <source>
        <dbReference type="ARBA" id="ARBA00023002"/>
    </source>
</evidence>
<dbReference type="Gene3D" id="3.50.50.60">
    <property type="entry name" value="FAD/NAD(P)-binding domain"/>
    <property type="match status" value="2"/>
</dbReference>
<keyword evidence="7" id="KW-0503">Monooxygenase</keyword>